<dbReference type="InterPro" id="IPR036565">
    <property type="entry name" value="Mur-like_cat_sf"/>
</dbReference>
<evidence type="ECO:0000256" key="17">
    <source>
        <dbReference type="HAMAP-Rule" id="MF_00639"/>
    </source>
</evidence>
<dbReference type="InterPro" id="IPR004101">
    <property type="entry name" value="Mur_ligase_C"/>
</dbReference>
<keyword evidence="7 17" id="KW-0963">Cytoplasm</keyword>
<gene>
    <name evidence="17 21" type="primary">murD</name>
    <name evidence="21" type="ORF">H9727_04715</name>
</gene>
<evidence type="ECO:0000256" key="3">
    <source>
        <dbReference type="ARBA" id="ARBA00004752"/>
    </source>
</evidence>
<dbReference type="GO" id="GO:0051301">
    <property type="term" value="P:cell division"/>
    <property type="evidence" value="ECO:0007669"/>
    <property type="project" value="UniProtKB-KW"/>
</dbReference>
<comment type="pathway">
    <text evidence="3 17 18">Cell wall biogenesis; peptidoglycan biosynthesis.</text>
</comment>
<evidence type="ECO:0000256" key="2">
    <source>
        <dbReference type="ARBA" id="ARBA00004496"/>
    </source>
</evidence>
<sequence>MYFGNQKFLVAGMSKSGAASADFLLKRGAVVYMFDDIADGAVQKTMGELAARGAIPVAQGGVAAAVNECDVLVLSPGIPIDHELPVAFRKKGKRIIGEAELGCLYLRAALVAVTGTNGKTTTVTMIDEVLRAAGLSSCACGNIGLPITAKADELGYGDIAVAEISSFQLETLSSIRPHVAVITNIAEDHLNRHYNMENYIFLKSKLLRNMRESEFAVLNYDDERVRAFADSVRCPVRWFSVKERVKGAYLYEGGLYFENEKIMNASDLSLKGEHNVKNALAAICACKLMGVESKTAAEALSKMKGVRHRIETVAEIDGVTYIDDSKGTNVDATLTAVGCMQADTILLLGGKDKGYDYDPLFEKLAVSRAVHAVLYGENRFKLLASAVRKGYTQITLCADFALAVRIAAMTAKSGQCVLLSPASSSFDMFSGYEERGEKFCELVAQMKDEKNERCGEELGVE</sequence>
<dbReference type="SUPFAM" id="SSF53623">
    <property type="entry name" value="MurD-like peptide ligases, catalytic domain"/>
    <property type="match status" value="1"/>
</dbReference>
<dbReference type="InterPro" id="IPR013221">
    <property type="entry name" value="Mur_ligase_cen"/>
</dbReference>
<reference evidence="21" key="2">
    <citation type="submission" date="2021-04" db="EMBL/GenBank/DDBJ databases">
        <authorList>
            <person name="Gilroy R."/>
        </authorList>
    </citation>
    <scope>NUCLEOTIDE SEQUENCE</scope>
    <source>
        <strain evidence="21">CHK187-5294</strain>
    </source>
</reference>
<evidence type="ECO:0000256" key="5">
    <source>
        <dbReference type="ARBA" id="ARBA00012212"/>
    </source>
</evidence>
<dbReference type="Pfam" id="PF08245">
    <property type="entry name" value="Mur_ligase_M"/>
    <property type="match status" value="1"/>
</dbReference>
<keyword evidence="12 17" id="KW-0573">Peptidoglycan synthesis</keyword>
<dbReference type="Proteomes" id="UP000824132">
    <property type="component" value="Unassembled WGS sequence"/>
</dbReference>
<comment type="catalytic activity">
    <reaction evidence="16 17 18">
        <text>UDP-N-acetyl-alpha-D-muramoyl-L-alanine + D-glutamate + ATP = UDP-N-acetyl-alpha-D-muramoyl-L-alanyl-D-glutamate + ADP + phosphate + H(+)</text>
        <dbReference type="Rhea" id="RHEA:16429"/>
        <dbReference type="ChEBI" id="CHEBI:15378"/>
        <dbReference type="ChEBI" id="CHEBI:29986"/>
        <dbReference type="ChEBI" id="CHEBI:30616"/>
        <dbReference type="ChEBI" id="CHEBI:43474"/>
        <dbReference type="ChEBI" id="CHEBI:83898"/>
        <dbReference type="ChEBI" id="CHEBI:83900"/>
        <dbReference type="ChEBI" id="CHEBI:456216"/>
        <dbReference type="EC" id="6.3.2.9"/>
    </reaction>
</comment>
<keyword evidence="11 17" id="KW-0133">Cell shape</keyword>
<accession>A0A9D2CZA0</accession>
<proteinExistence type="inferred from homology"/>
<dbReference type="AlphaFoldDB" id="A0A9D2CZA0"/>
<dbReference type="GO" id="GO:0005737">
    <property type="term" value="C:cytoplasm"/>
    <property type="evidence" value="ECO:0007669"/>
    <property type="project" value="UniProtKB-SubCell"/>
</dbReference>
<dbReference type="GO" id="GO:0009252">
    <property type="term" value="P:peptidoglycan biosynthetic process"/>
    <property type="evidence" value="ECO:0007669"/>
    <property type="project" value="UniProtKB-UniRule"/>
</dbReference>
<evidence type="ECO:0000256" key="12">
    <source>
        <dbReference type="ARBA" id="ARBA00022984"/>
    </source>
</evidence>
<evidence type="ECO:0000256" key="1">
    <source>
        <dbReference type="ARBA" id="ARBA00002734"/>
    </source>
</evidence>
<keyword evidence="10 17" id="KW-0067">ATP-binding</keyword>
<evidence type="ECO:0000259" key="20">
    <source>
        <dbReference type="Pfam" id="PF08245"/>
    </source>
</evidence>
<keyword evidence="9 17" id="KW-0547">Nucleotide-binding</keyword>
<evidence type="ECO:0000256" key="4">
    <source>
        <dbReference type="ARBA" id="ARBA00010416"/>
    </source>
</evidence>
<name>A0A9D2CZA0_9FIRM</name>
<evidence type="ECO:0000256" key="11">
    <source>
        <dbReference type="ARBA" id="ARBA00022960"/>
    </source>
</evidence>
<evidence type="ECO:0000256" key="10">
    <source>
        <dbReference type="ARBA" id="ARBA00022840"/>
    </source>
</evidence>
<evidence type="ECO:0000313" key="22">
    <source>
        <dbReference type="Proteomes" id="UP000824132"/>
    </source>
</evidence>
<evidence type="ECO:0000256" key="13">
    <source>
        <dbReference type="ARBA" id="ARBA00023316"/>
    </source>
</evidence>
<dbReference type="GO" id="GO:0005524">
    <property type="term" value="F:ATP binding"/>
    <property type="evidence" value="ECO:0007669"/>
    <property type="project" value="UniProtKB-UniRule"/>
</dbReference>
<evidence type="ECO:0000256" key="7">
    <source>
        <dbReference type="ARBA" id="ARBA00022490"/>
    </source>
</evidence>
<evidence type="ECO:0000313" key="21">
    <source>
        <dbReference type="EMBL" id="HIZ03569.1"/>
    </source>
</evidence>
<comment type="caution">
    <text evidence="21">The sequence shown here is derived from an EMBL/GenBank/DDBJ whole genome shotgun (WGS) entry which is preliminary data.</text>
</comment>
<dbReference type="SUPFAM" id="SSF51984">
    <property type="entry name" value="MurCD N-terminal domain"/>
    <property type="match status" value="1"/>
</dbReference>
<dbReference type="InterPro" id="IPR005762">
    <property type="entry name" value="MurD"/>
</dbReference>
<evidence type="ECO:0000256" key="16">
    <source>
        <dbReference type="ARBA" id="ARBA00047632"/>
    </source>
</evidence>
<dbReference type="EMBL" id="DXCL01000026">
    <property type="protein sequence ID" value="HIZ03569.1"/>
    <property type="molecule type" value="Genomic_DNA"/>
</dbReference>
<feature type="binding site" evidence="17">
    <location>
        <begin position="115"/>
        <end position="121"/>
    </location>
    <ligand>
        <name>ATP</name>
        <dbReference type="ChEBI" id="CHEBI:30616"/>
    </ligand>
</feature>
<dbReference type="NCBIfam" id="TIGR01087">
    <property type="entry name" value="murD"/>
    <property type="match status" value="1"/>
</dbReference>
<evidence type="ECO:0000256" key="18">
    <source>
        <dbReference type="RuleBase" id="RU003664"/>
    </source>
</evidence>
<dbReference type="HAMAP" id="MF_00639">
    <property type="entry name" value="MurD"/>
    <property type="match status" value="1"/>
</dbReference>
<dbReference type="EC" id="6.3.2.9" evidence="5 17"/>
<dbReference type="Pfam" id="PF21799">
    <property type="entry name" value="MurD-like_N"/>
    <property type="match status" value="1"/>
</dbReference>
<dbReference type="GO" id="GO:0071555">
    <property type="term" value="P:cell wall organization"/>
    <property type="evidence" value="ECO:0007669"/>
    <property type="project" value="UniProtKB-KW"/>
</dbReference>
<dbReference type="Gene3D" id="3.40.1190.10">
    <property type="entry name" value="Mur-like, catalytic domain"/>
    <property type="match status" value="1"/>
</dbReference>
<dbReference type="GO" id="GO:0008360">
    <property type="term" value="P:regulation of cell shape"/>
    <property type="evidence" value="ECO:0007669"/>
    <property type="project" value="UniProtKB-KW"/>
</dbReference>
<keyword evidence="13 17" id="KW-0961">Cell wall biogenesis/degradation</keyword>
<dbReference type="SUPFAM" id="SSF53244">
    <property type="entry name" value="MurD-like peptide ligases, peptide-binding domain"/>
    <property type="match status" value="1"/>
</dbReference>
<protein>
    <recommendedName>
        <fullName evidence="6 17">UDP-N-acetylmuramoylalanine--D-glutamate ligase</fullName>
        <ecNumber evidence="5 17">6.3.2.9</ecNumber>
    </recommendedName>
    <alternativeName>
        <fullName evidence="15 17">D-glutamic acid-adding enzyme</fullName>
    </alternativeName>
    <alternativeName>
        <fullName evidence="14 17">UDP-N-acetylmuramoyl-L-alanyl-D-glutamate synthetase</fullName>
    </alternativeName>
</protein>
<feature type="domain" description="Mur ligase C-terminal" evidence="19">
    <location>
        <begin position="308"/>
        <end position="422"/>
    </location>
</feature>
<comment type="similarity">
    <text evidence="4 17">Belongs to the MurCDEF family.</text>
</comment>
<comment type="subcellular location">
    <subcellularLocation>
        <location evidence="2 17 18">Cytoplasm</location>
    </subcellularLocation>
</comment>
<keyword evidence="8 17" id="KW-0436">Ligase</keyword>
<evidence type="ECO:0000256" key="6">
    <source>
        <dbReference type="ARBA" id="ARBA00015655"/>
    </source>
</evidence>
<dbReference type="PANTHER" id="PTHR43692">
    <property type="entry name" value="UDP-N-ACETYLMURAMOYLALANINE--D-GLUTAMATE LIGASE"/>
    <property type="match status" value="1"/>
</dbReference>
<evidence type="ECO:0000256" key="14">
    <source>
        <dbReference type="ARBA" id="ARBA00030398"/>
    </source>
</evidence>
<keyword evidence="17 18" id="KW-0132">Cell division</keyword>
<dbReference type="Gene3D" id="3.40.50.720">
    <property type="entry name" value="NAD(P)-binding Rossmann-like Domain"/>
    <property type="match status" value="1"/>
</dbReference>
<evidence type="ECO:0000256" key="9">
    <source>
        <dbReference type="ARBA" id="ARBA00022741"/>
    </source>
</evidence>
<dbReference type="Pfam" id="PF02875">
    <property type="entry name" value="Mur_ligase_C"/>
    <property type="match status" value="1"/>
</dbReference>
<dbReference type="GO" id="GO:0008764">
    <property type="term" value="F:UDP-N-acetylmuramoylalanine-D-glutamate ligase activity"/>
    <property type="evidence" value="ECO:0007669"/>
    <property type="project" value="UniProtKB-UniRule"/>
</dbReference>
<feature type="domain" description="Mur ligase central" evidence="20">
    <location>
        <begin position="113"/>
        <end position="286"/>
    </location>
</feature>
<keyword evidence="17 18" id="KW-0131">Cell cycle</keyword>
<dbReference type="PANTHER" id="PTHR43692:SF1">
    <property type="entry name" value="UDP-N-ACETYLMURAMOYLALANINE--D-GLUTAMATE LIGASE"/>
    <property type="match status" value="1"/>
</dbReference>
<evidence type="ECO:0000256" key="8">
    <source>
        <dbReference type="ARBA" id="ARBA00022598"/>
    </source>
</evidence>
<dbReference type="Gene3D" id="3.90.190.20">
    <property type="entry name" value="Mur ligase, C-terminal domain"/>
    <property type="match status" value="1"/>
</dbReference>
<dbReference type="InterPro" id="IPR036615">
    <property type="entry name" value="Mur_ligase_C_dom_sf"/>
</dbReference>
<reference evidence="21" key="1">
    <citation type="journal article" date="2021" name="PeerJ">
        <title>Extensive microbial diversity within the chicken gut microbiome revealed by metagenomics and culture.</title>
        <authorList>
            <person name="Gilroy R."/>
            <person name="Ravi A."/>
            <person name="Getino M."/>
            <person name="Pursley I."/>
            <person name="Horton D.L."/>
            <person name="Alikhan N.F."/>
            <person name="Baker D."/>
            <person name="Gharbi K."/>
            <person name="Hall N."/>
            <person name="Watson M."/>
            <person name="Adriaenssens E.M."/>
            <person name="Foster-Nyarko E."/>
            <person name="Jarju S."/>
            <person name="Secka A."/>
            <person name="Antonio M."/>
            <person name="Oren A."/>
            <person name="Chaudhuri R.R."/>
            <person name="La Ragione R."/>
            <person name="Hildebrand F."/>
            <person name="Pallen M.J."/>
        </authorList>
    </citation>
    <scope>NUCLEOTIDE SEQUENCE</scope>
    <source>
        <strain evidence="21">CHK187-5294</strain>
    </source>
</reference>
<organism evidence="21 22">
    <name type="scientific">Candidatus Borkfalkia avistercoris</name>
    <dbReference type="NCBI Taxonomy" id="2838504"/>
    <lineage>
        <taxon>Bacteria</taxon>
        <taxon>Bacillati</taxon>
        <taxon>Bacillota</taxon>
        <taxon>Clostridia</taxon>
        <taxon>Christensenellales</taxon>
        <taxon>Christensenellaceae</taxon>
        <taxon>Candidatus Borkfalkia</taxon>
    </lineage>
</organism>
<evidence type="ECO:0000256" key="15">
    <source>
        <dbReference type="ARBA" id="ARBA00032324"/>
    </source>
</evidence>
<comment type="function">
    <text evidence="1 17 18">Cell wall formation. Catalyzes the addition of glutamate to the nucleotide precursor UDP-N-acetylmuramoyl-L-alanine (UMA).</text>
</comment>
<evidence type="ECO:0000259" key="19">
    <source>
        <dbReference type="Pfam" id="PF02875"/>
    </source>
</evidence>